<keyword evidence="3" id="KW-1185">Reference proteome</keyword>
<feature type="domain" description="MULE transposase" evidence="1">
    <location>
        <begin position="257"/>
        <end position="347"/>
    </location>
</feature>
<evidence type="ECO:0000313" key="2">
    <source>
        <dbReference type="EMBL" id="CAG8799654.1"/>
    </source>
</evidence>
<proteinExistence type="predicted"/>
<protein>
    <submittedName>
        <fullName evidence="2">7330_t:CDS:1</fullName>
    </submittedName>
</protein>
<reference evidence="2" key="1">
    <citation type="submission" date="2021-06" db="EMBL/GenBank/DDBJ databases">
        <authorList>
            <person name="Kallberg Y."/>
            <person name="Tangrot J."/>
            <person name="Rosling A."/>
        </authorList>
    </citation>
    <scope>NUCLEOTIDE SEQUENCE</scope>
    <source>
        <strain evidence="2">FL966</strain>
    </source>
</reference>
<dbReference type="AlphaFoldDB" id="A0A9N9JYI1"/>
<dbReference type="PANTHER" id="PTHR35385:SF2">
    <property type="entry name" value="PROTEIN B, PUTATIVE-RELATED"/>
    <property type="match status" value="1"/>
</dbReference>
<accession>A0A9N9JYI1</accession>
<organism evidence="2 3">
    <name type="scientific">Cetraspora pellucida</name>
    <dbReference type="NCBI Taxonomy" id="1433469"/>
    <lineage>
        <taxon>Eukaryota</taxon>
        <taxon>Fungi</taxon>
        <taxon>Fungi incertae sedis</taxon>
        <taxon>Mucoromycota</taxon>
        <taxon>Glomeromycotina</taxon>
        <taxon>Glomeromycetes</taxon>
        <taxon>Diversisporales</taxon>
        <taxon>Gigasporaceae</taxon>
        <taxon>Cetraspora</taxon>
    </lineage>
</organism>
<sequence length="412" mass="47723">VTTDKNNKTINVNFLFFCRCALKLFYKFMLSIIKMESNLNISSTIIPHIFLPQNINPQHIVDDNLIILECVLLQNYNYVIDSFKTILPLNFLDAFSDPFEAKFRINVCTINDAKVWLDKFSNLHKVTMRETQGRIIKDVKYLLSKRFYCVHSHLVKLKQGQKNKINDTNINSMEEFLDQSVGARNGKDMFDRLAKEVDEFNINEKGYAWMQPYIAPTCDNSGQPFILVIIINLMKRCHSLQQAGELVYIDTTAGLDVLNTPLMILSTSTSIRSLPLAVILTSDETAYTFSEALNALKSVMPLTAFNEHRPGVRPEVIMTDDCKAERKALHNTWNKATLLLCVFHFLQAMWRWLWDGKNSINIDDRVIIIGCLKKIVFAKTESKLEEEYRALIINQVYLKYPHFQKHFEAMWN</sequence>
<dbReference type="InterPro" id="IPR018289">
    <property type="entry name" value="MULE_transposase_dom"/>
</dbReference>
<dbReference type="EMBL" id="CAJVQA010030590">
    <property type="protein sequence ID" value="CAG8799654.1"/>
    <property type="molecule type" value="Genomic_DNA"/>
</dbReference>
<dbReference type="Proteomes" id="UP000789759">
    <property type="component" value="Unassembled WGS sequence"/>
</dbReference>
<dbReference type="Pfam" id="PF10551">
    <property type="entry name" value="MULE"/>
    <property type="match status" value="1"/>
</dbReference>
<feature type="non-terminal residue" evidence="2">
    <location>
        <position position="412"/>
    </location>
</feature>
<gene>
    <name evidence="2" type="ORF">CPELLU_LOCUS17610</name>
</gene>
<dbReference type="PANTHER" id="PTHR35385">
    <property type="entry name" value="PROTEIN B, PUTATIVE-RELATED-RELATED"/>
    <property type="match status" value="1"/>
</dbReference>
<evidence type="ECO:0000259" key="1">
    <source>
        <dbReference type="Pfam" id="PF10551"/>
    </source>
</evidence>
<evidence type="ECO:0000313" key="3">
    <source>
        <dbReference type="Proteomes" id="UP000789759"/>
    </source>
</evidence>
<dbReference type="OrthoDB" id="2410897at2759"/>
<comment type="caution">
    <text evidence="2">The sequence shown here is derived from an EMBL/GenBank/DDBJ whole genome shotgun (WGS) entry which is preliminary data.</text>
</comment>
<name>A0A9N9JYI1_9GLOM</name>